<evidence type="ECO:0000313" key="3">
    <source>
        <dbReference type="Proteomes" id="UP000305067"/>
    </source>
</evidence>
<dbReference type="Gene3D" id="2.40.160.200">
    <property type="entry name" value="LURP1-related"/>
    <property type="match status" value="1"/>
</dbReference>
<dbReference type="SUPFAM" id="SSF54518">
    <property type="entry name" value="Tubby C-terminal domain-like"/>
    <property type="match status" value="1"/>
</dbReference>
<keyword evidence="3" id="KW-1185">Reference proteome</keyword>
<organism evidence="2 3">
    <name type="scientific">Pterulicium gracile</name>
    <dbReference type="NCBI Taxonomy" id="1884261"/>
    <lineage>
        <taxon>Eukaryota</taxon>
        <taxon>Fungi</taxon>
        <taxon>Dikarya</taxon>
        <taxon>Basidiomycota</taxon>
        <taxon>Agaricomycotina</taxon>
        <taxon>Agaricomycetes</taxon>
        <taxon>Agaricomycetidae</taxon>
        <taxon>Agaricales</taxon>
        <taxon>Pleurotineae</taxon>
        <taxon>Pterulaceae</taxon>
        <taxon>Pterulicium</taxon>
    </lineage>
</organism>
<dbReference type="PANTHER" id="PTHR31087">
    <property type="match status" value="1"/>
</dbReference>
<evidence type="ECO:0000256" key="1">
    <source>
        <dbReference type="ARBA" id="ARBA00005437"/>
    </source>
</evidence>
<reference evidence="2 3" key="1">
    <citation type="journal article" date="2019" name="Nat. Ecol. Evol.">
        <title>Megaphylogeny resolves global patterns of mushroom evolution.</title>
        <authorList>
            <person name="Varga T."/>
            <person name="Krizsan K."/>
            <person name="Foldi C."/>
            <person name="Dima B."/>
            <person name="Sanchez-Garcia M."/>
            <person name="Sanchez-Ramirez S."/>
            <person name="Szollosi G.J."/>
            <person name="Szarkandi J.G."/>
            <person name="Papp V."/>
            <person name="Albert L."/>
            <person name="Andreopoulos W."/>
            <person name="Angelini C."/>
            <person name="Antonin V."/>
            <person name="Barry K.W."/>
            <person name="Bougher N.L."/>
            <person name="Buchanan P."/>
            <person name="Buyck B."/>
            <person name="Bense V."/>
            <person name="Catcheside P."/>
            <person name="Chovatia M."/>
            <person name="Cooper J."/>
            <person name="Damon W."/>
            <person name="Desjardin D."/>
            <person name="Finy P."/>
            <person name="Geml J."/>
            <person name="Haridas S."/>
            <person name="Hughes K."/>
            <person name="Justo A."/>
            <person name="Karasinski D."/>
            <person name="Kautmanova I."/>
            <person name="Kiss B."/>
            <person name="Kocsube S."/>
            <person name="Kotiranta H."/>
            <person name="LaButti K.M."/>
            <person name="Lechner B.E."/>
            <person name="Liimatainen K."/>
            <person name="Lipzen A."/>
            <person name="Lukacs Z."/>
            <person name="Mihaltcheva S."/>
            <person name="Morgado L.N."/>
            <person name="Niskanen T."/>
            <person name="Noordeloos M.E."/>
            <person name="Ohm R.A."/>
            <person name="Ortiz-Santana B."/>
            <person name="Ovrebo C."/>
            <person name="Racz N."/>
            <person name="Riley R."/>
            <person name="Savchenko A."/>
            <person name="Shiryaev A."/>
            <person name="Soop K."/>
            <person name="Spirin V."/>
            <person name="Szebenyi C."/>
            <person name="Tomsovsky M."/>
            <person name="Tulloss R.E."/>
            <person name="Uehling J."/>
            <person name="Grigoriev I.V."/>
            <person name="Vagvolgyi C."/>
            <person name="Papp T."/>
            <person name="Martin F.M."/>
            <person name="Miettinen O."/>
            <person name="Hibbett D.S."/>
            <person name="Nagy L.G."/>
        </authorList>
    </citation>
    <scope>NUCLEOTIDE SEQUENCE [LARGE SCALE GENOMIC DNA]</scope>
    <source>
        <strain evidence="2 3">CBS 309.79</strain>
    </source>
</reference>
<name>A0A5C3Q2Q5_9AGAR</name>
<comment type="similarity">
    <text evidence="1">Belongs to the LOR family.</text>
</comment>
<dbReference type="PANTHER" id="PTHR31087:SF161">
    <property type="entry name" value="TUBBY C 2 FAMILY PROTEIN"/>
    <property type="match status" value="1"/>
</dbReference>
<dbReference type="Proteomes" id="UP000305067">
    <property type="component" value="Unassembled WGS sequence"/>
</dbReference>
<accession>A0A5C3Q2Q5</accession>
<dbReference type="InterPro" id="IPR038595">
    <property type="entry name" value="LOR_sf"/>
</dbReference>
<dbReference type="InterPro" id="IPR025659">
    <property type="entry name" value="Tubby-like_C"/>
</dbReference>
<dbReference type="EMBL" id="ML178863">
    <property type="protein sequence ID" value="TFK96282.1"/>
    <property type="molecule type" value="Genomic_DNA"/>
</dbReference>
<dbReference type="OrthoDB" id="97518at2759"/>
<proteinExistence type="inferred from homology"/>
<sequence>MGLFSSSKDSTATEPAEPLQAVSQAPLGVVQAFTTHKQPITLKLQEMKKSFTGDSFHIKDAVSDQPVLECKTKSFSLHTRKEFVDLQGQTLFRLKKKIIALHATVEGLSPNDDAVLFTVKKGSSFTQTKLDVTFQNAADGQNMVLSLRGNFSGRSATMTLGGEKGPVVGRISREYLNAREVISNKQTYFLTIAPGVDAALLAAVCVILDEMENEAKASAAGAVGA</sequence>
<dbReference type="Pfam" id="PF04525">
    <property type="entry name" value="LOR"/>
    <property type="match status" value="1"/>
</dbReference>
<evidence type="ECO:0000313" key="2">
    <source>
        <dbReference type="EMBL" id="TFK96282.1"/>
    </source>
</evidence>
<dbReference type="AlphaFoldDB" id="A0A5C3Q2Q5"/>
<protein>
    <submittedName>
        <fullName evidence="2">Tubby C-terminal-like domain-containing protein</fullName>
    </submittedName>
</protein>
<gene>
    <name evidence="2" type="ORF">BDV98DRAFT_659261</name>
</gene>
<dbReference type="InterPro" id="IPR007612">
    <property type="entry name" value="LOR"/>
</dbReference>